<organism evidence="4 5">
    <name type="scientific">Fructobacillus ficulneus</name>
    <dbReference type="NCBI Taxonomy" id="157463"/>
    <lineage>
        <taxon>Bacteria</taxon>
        <taxon>Bacillati</taxon>
        <taxon>Bacillota</taxon>
        <taxon>Bacilli</taxon>
        <taxon>Lactobacillales</taxon>
        <taxon>Lactobacillaceae</taxon>
        <taxon>Fructobacillus</taxon>
    </lineage>
</organism>
<dbReference type="InterPro" id="IPR050400">
    <property type="entry name" value="Bact_Cytoskel_RodZ"/>
</dbReference>
<proteinExistence type="predicted"/>
<dbReference type="AlphaFoldDB" id="A0A0K8MHJ6"/>
<dbReference type="InterPro" id="IPR010982">
    <property type="entry name" value="Lambda_DNA-bd_dom_sf"/>
</dbReference>
<accession>A0A0K8MHJ6</accession>
<dbReference type="PROSITE" id="PS50943">
    <property type="entry name" value="HTH_CROC1"/>
    <property type="match status" value="1"/>
</dbReference>
<feature type="transmembrane region" description="Helical" evidence="2">
    <location>
        <begin position="119"/>
        <end position="136"/>
    </location>
</feature>
<dbReference type="RefSeq" id="WP_061993366.1">
    <property type="nucleotide sequence ID" value="NZ_DF968005.1"/>
</dbReference>
<dbReference type="STRING" id="157463.GCA_001047075_00928"/>
<evidence type="ECO:0000256" key="2">
    <source>
        <dbReference type="SAM" id="Phobius"/>
    </source>
</evidence>
<evidence type="ECO:0000313" key="4">
    <source>
        <dbReference type="EMBL" id="GAP00011.1"/>
    </source>
</evidence>
<keyword evidence="2" id="KW-1133">Transmembrane helix</keyword>
<evidence type="ECO:0000313" key="5">
    <source>
        <dbReference type="Proteomes" id="UP000253891"/>
    </source>
</evidence>
<dbReference type="EMBL" id="DF968005">
    <property type="protein sequence ID" value="GAP00011.1"/>
    <property type="molecule type" value="Genomic_DNA"/>
</dbReference>
<feature type="compositionally biased region" description="Low complexity" evidence="1">
    <location>
        <begin position="141"/>
        <end position="171"/>
    </location>
</feature>
<dbReference type="InterPro" id="IPR001387">
    <property type="entry name" value="Cro/C1-type_HTH"/>
</dbReference>
<keyword evidence="2" id="KW-0812">Transmembrane</keyword>
<dbReference type="Gene3D" id="1.10.260.40">
    <property type="entry name" value="lambda repressor-like DNA-binding domains"/>
    <property type="match status" value="1"/>
</dbReference>
<dbReference type="SUPFAM" id="SSF47413">
    <property type="entry name" value="lambda repressor-like DNA-binding domains"/>
    <property type="match status" value="1"/>
</dbReference>
<dbReference type="GO" id="GO:0003677">
    <property type="term" value="F:DNA binding"/>
    <property type="evidence" value="ECO:0007669"/>
    <property type="project" value="InterPro"/>
</dbReference>
<feature type="region of interest" description="Disordered" evidence="1">
    <location>
        <begin position="141"/>
        <end position="175"/>
    </location>
</feature>
<keyword evidence="2" id="KW-0472">Membrane</keyword>
<dbReference type="PANTHER" id="PTHR34475:SF1">
    <property type="entry name" value="CYTOSKELETON PROTEIN RODZ"/>
    <property type="match status" value="1"/>
</dbReference>
<reference evidence="4 5" key="1">
    <citation type="journal article" date="2015" name="BMC Genomics">
        <title>Comparative genomics of Fructobacillus spp. and Leuconostoc spp. reveals niche-specific evolution of Fructobacillus spp.</title>
        <authorList>
            <person name="Endo A."/>
            <person name="Tanizawa Y."/>
            <person name="Tanaka N."/>
            <person name="Maeno S."/>
            <person name="Kumar H."/>
            <person name="Shiwa Y."/>
            <person name="Okada S."/>
            <person name="Yoshikawa H."/>
            <person name="Dicks L."/>
            <person name="Nakagawa J."/>
            <person name="Arita M."/>
        </authorList>
    </citation>
    <scope>NUCLEOTIDE SEQUENCE [LARGE SCALE GENOMIC DNA]</scope>
    <source>
        <strain evidence="4 5">JCM 12225</strain>
    </source>
</reference>
<gene>
    <name evidence="4" type="ORF">FFIC_280140</name>
</gene>
<dbReference type="PANTHER" id="PTHR34475">
    <property type="match status" value="1"/>
</dbReference>
<sequence>MTEYFTSDLSQELKAARLAKGYSLDQLAEITKIQPKFLRAIEDNDEDSLPEQFYARAFAKQYAKAVGLNPDEFFEEADFDPQIINDLSHAHRDDDGVVRAGTNTTMTFKSKFRGWIPKIWLLIILAVGLFLAWFVVTRVSSGSNQSGSNSQVEVTSSSVPQSSSSAASSSSNKNALTMGTAQTNVAQLTTTYNVASQLTNDHKLLVKAQNGGTTLKVTDGTGKVLYNAWMNQNTEQTIDLPANTPIINIQLSQVSHADLTLNDSQHVDIPNLPTNPAATTWNVVLNFNK</sequence>
<evidence type="ECO:0000256" key="1">
    <source>
        <dbReference type="SAM" id="MobiDB-lite"/>
    </source>
</evidence>
<dbReference type="Proteomes" id="UP000253891">
    <property type="component" value="Unassembled WGS sequence"/>
</dbReference>
<evidence type="ECO:0000259" key="3">
    <source>
        <dbReference type="PROSITE" id="PS50943"/>
    </source>
</evidence>
<feature type="domain" description="HTH cro/C1-type" evidence="3">
    <location>
        <begin position="13"/>
        <end position="42"/>
    </location>
</feature>
<name>A0A0K8MHJ6_9LACO</name>
<dbReference type="Pfam" id="PF13413">
    <property type="entry name" value="HTH_25"/>
    <property type="match status" value="1"/>
</dbReference>
<dbReference type="OrthoDB" id="9797543at2"/>
<protein>
    <submittedName>
        <fullName evidence="4">Putative transcriptional regulator</fullName>
    </submittedName>
</protein>
<keyword evidence="5" id="KW-1185">Reference proteome</keyword>